<accession>A0A7R9D622</accession>
<protein>
    <submittedName>
        <fullName evidence="2">Uncharacterized protein</fullName>
    </submittedName>
</protein>
<name>A0A7R9D622_TIMPO</name>
<feature type="compositionally biased region" description="Polar residues" evidence="1">
    <location>
        <begin position="81"/>
        <end position="92"/>
    </location>
</feature>
<evidence type="ECO:0000313" key="2">
    <source>
        <dbReference type="EMBL" id="CAD7407849.1"/>
    </source>
</evidence>
<gene>
    <name evidence="2" type="ORF">TPSB3V08_LOCUS6085</name>
</gene>
<reference evidence="2" key="1">
    <citation type="submission" date="2020-11" db="EMBL/GenBank/DDBJ databases">
        <authorList>
            <person name="Tran Van P."/>
        </authorList>
    </citation>
    <scope>NUCLEOTIDE SEQUENCE</scope>
</reference>
<organism evidence="2">
    <name type="scientific">Timema poppense</name>
    <name type="common">Walking stick</name>
    <dbReference type="NCBI Taxonomy" id="170557"/>
    <lineage>
        <taxon>Eukaryota</taxon>
        <taxon>Metazoa</taxon>
        <taxon>Ecdysozoa</taxon>
        <taxon>Arthropoda</taxon>
        <taxon>Hexapoda</taxon>
        <taxon>Insecta</taxon>
        <taxon>Pterygota</taxon>
        <taxon>Neoptera</taxon>
        <taxon>Polyneoptera</taxon>
        <taxon>Phasmatodea</taxon>
        <taxon>Timematodea</taxon>
        <taxon>Timematoidea</taxon>
        <taxon>Timematidae</taxon>
        <taxon>Timema</taxon>
    </lineage>
</organism>
<proteinExistence type="predicted"/>
<dbReference type="EMBL" id="OD003437">
    <property type="protein sequence ID" value="CAD7407849.1"/>
    <property type="molecule type" value="Genomic_DNA"/>
</dbReference>
<dbReference type="AlphaFoldDB" id="A0A7R9D622"/>
<evidence type="ECO:0000256" key="1">
    <source>
        <dbReference type="SAM" id="MobiDB-lite"/>
    </source>
</evidence>
<feature type="region of interest" description="Disordered" evidence="1">
    <location>
        <begin position="71"/>
        <end position="109"/>
    </location>
</feature>
<sequence length="109" mass="12318">MGADLYGSGRKKMAEVSRAYALLRELFKGRRAATEIAAGKTGERGSQQHMSRKIEIQLNIEKVDLLTTLSQHTSNDHSSKQDSITYNFSSPETTEREPFLWKHPTKPKP</sequence>